<dbReference type="Pfam" id="PF03992">
    <property type="entry name" value="ABM"/>
    <property type="match status" value="1"/>
</dbReference>
<dbReference type="Proteomes" id="UP001464891">
    <property type="component" value="Unassembled WGS sequence"/>
</dbReference>
<name>A0ABV0JFA7_9CYAN</name>
<dbReference type="InterPro" id="IPR038762">
    <property type="entry name" value="ABM_predict"/>
</dbReference>
<keyword evidence="1" id="KW-1133">Transmembrane helix</keyword>
<dbReference type="PANTHER" id="PTHR40057">
    <property type="entry name" value="SLR1162 PROTEIN"/>
    <property type="match status" value="1"/>
</dbReference>
<dbReference type="RefSeq" id="WP_190441422.1">
    <property type="nucleotide sequence ID" value="NZ_JAMPKM010000030.1"/>
</dbReference>
<keyword evidence="3" id="KW-0560">Oxidoreductase</keyword>
<dbReference type="PROSITE" id="PS51725">
    <property type="entry name" value="ABM"/>
    <property type="match status" value="1"/>
</dbReference>
<evidence type="ECO:0000313" key="4">
    <source>
        <dbReference type="Proteomes" id="UP001464891"/>
    </source>
</evidence>
<reference evidence="3 4" key="1">
    <citation type="submission" date="2022-04" db="EMBL/GenBank/DDBJ databases">
        <title>Positive selection, recombination, and allopatry shape intraspecific diversity of widespread and dominant cyanobacteria.</title>
        <authorList>
            <person name="Wei J."/>
            <person name="Shu W."/>
            <person name="Hu C."/>
        </authorList>
    </citation>
    <scope>NUCLEOTIDE SEQUENCE [LARGE SCALE GENOMIC DNA]</scope>
    <source>
        <strain evidence="3 4">GB2-A4</strain>
    </source>
</reference>
<feature type="transmembrane region" description="Helical" evidence="1">
    <location>
        <begin position="149"/>
        <end position="168"/>
    </location>
</feature>
<organism evidence="3 4">
    <name type="scientific">Trichocoleus desertorum GB2-A4</name>
    <dbReference type="NCBI Taxonomy" id="2933944"/>
    <lineage>
        <taxon>Bacteria</taxon>
        <taxon>Bacillati</taxon>
        <taxon>Cyanobacteriota</taxon>
        <taxon>Cyanophyceae</taxon>
        <taxon>Leptolyngbyales</taxon>
        <taxon>Trichocoleusaceae</taxon>
        <taxon>Trichocoleus</taxon>
    </lineage>
</organism>
<keyword evidence="1" id="KW-0812">Transmembrane</keyword>
<evidence type="ECO:0000259" key="2">
    <source>
        <dbReference type="PROSITE" id="PS51725"/>
    </source>
</evidence>
<keyword evidence="1" id="KW-0472">Membrane</keyword>
<proteinExistence type="predicted"/>
<dbReference type="PANTHER" id="PTHR40057:SF1">
    <property type="entry name" value="SLR1162 PROTEIN"/>
    <property type="match status" value="1"/>
</dbReference>
<evidence type="ECO:0000313" key="3">
    <source>
        <dbReference type="EMBL" id="MEP0820453.1"/>
    </source>
</evidence>
<feature type="transmembrane region" description="Helical" evidence="1">
    <location>
        <begin position="121"/>
        <end position="143"/>
    </location>
</feature>
<feature type="domain" description="ABM" evidence="2">
    <location>
        <begin position="7"/>
        <end position="97"/>
    </location>
</feature>
<dbReference type="Gene3D" id="3.30.70.100">
    <property type="match status" value="1"/>
</dbReference>
<dbReference type="InterPro" id="IPR011008">
    <property type="entry name" value="Dimeric_a/b-barrel"/>
</dbReference>
<dbReference type="GO" id="GO:0004497">
    <property type="term" value="F:monooxygenase activity"/>
    <property type="evidence" value="ECO:0007669"/>
    <property type="project" value="UniProtKB-KW"/>
</dbReference>
<gene>
    <name evidence="3" type="ORF">NC998_25475</name>
</gene>
<dbReference type="SUPFAM" id="SSF54909">
    <property type="entry name" value="Dimeric alpha+beta barrel"/>
    <property type="match status" value="1"/>
</dbReference>
<sequence length="183" mass="21106">MQTDPPVTVDVVQQVTRGKERKFEALLEQIISTASTFEGYLGSSVFRPSHQDDHEYRIVFKFDRLENLKRWERSSVRQRFLSQARNLTVDAGTFSVITGLETWFTLPAKPGILPPPRYKMVLVSGIAIFGINQILTVLPLNWLAQLPSVLRLLILVFLTTTLMTYVVMPRLTKLLAWWLYPKR</sequence>
<keyword evidence="4" id="KW-1185">Reference proteome</keyword>
<keyword evidence="3" id="KW-0503">Monooxygenase</keyword>
<comment type="caution">
    <text evidence="3">The sequence shown here is derived from an EMBL/GenBank/DDBJ whole genome shotgun (WGS) entry which is preliminary data.</text>
</comment>
<accession>A0ABV0JFA7</accession>
<protein>
    <submittedName>
        <fullName evidence="3">Antibiotic biosynthesis monooxygenase</fullName>
    </submittedName>
</protein>
<dbReference type="EMBL" id="JAMPKM010000030">
    <property type="protein sequence ID" value="MEP0820453.1"/>
    <property type="molecule type" value="Genomic_DNA"/>
</dbReference>
<evidence type="ECO:0000256" key="1">
    <source>
        <dbReference type="SAM" id="Phobius"/>
    </source>
</evidence>
<dbReference type="InterPro" id="IPR007138">
    <property type="entry name" value="ABM_dom"/>
</dbReference>